<evidence type="ECO:0000256" key="1">
    <source>
        <dbReference type="SAM" id="MobiDB-lite"/>
    </source>
</evidence>
<reference evidence="3" key="1">
    <citation type="submission" date="2021-04" db="EMBL/GenBank/DDBJ databases">
        <title>Pseudonocardia sp. nov., isolated from sandy soil of mangrove forest.</title>
        <authorList>
            <person name="Zan Z."/>
            <person name="Huang R."/>
            <person name="Liu W."/>
        </authorList>
    </citation>
    <scope>NUCLEOTIDE SEQUENCE</scope>
    <source>
        <strain evidence="3">S2-4</strain>
    </source>
</reference>
<dbReference type="RefSeq" id="WP_252445947.1">
    <property type="nucleotide sequence ID" value="NZ_JAGSOV010000083.1"/>
</dbReference>
<dbReference type="Pfam" id="PF01909">
    <property type="entry name" value="NTP_transf_2"/>
    <property type="match status" value="1"/>
</dbReference>
<gene>
    <name evidence="3" type="ORF">KDL28_35815</name>
</gene>
<evidence type="ECO:0000259" key="2">
    <source>
        <dbReference type="Pfam" id="PF01909"/>
    </source>
</evidence>
<dbReference type="Proteomes" id="UP001165283">
    <property type="component" value="Unassembled WGS sequence"/>
</dbReference>
<dbReference type="SUPFAM" id="SSF81301">
    <property type="entry name" value="Nucleotidyltransferase"/>
    <property type="match status" value="1"/>
</dbReference>
<dbReference type="InterPro" id="IPR002934">
    <property type="entry name" value="Polymerase_NTP_transf_dom"/>
</dbReference>
<sequence>MHWLAERLQAIPGVVAVTLGGSRARGAELPDSDWDFGLYYRGHLDAGHLRAFGHPGTVVDPGEWGRLMNGGAWWTLDGIKVDVLYRDLDVVESWAALAEQGRFEIDPLLGHLAGWPTYALAGELALGRQLTGPPLPRPQFPPVLRESAPPSWRWRAQFHRTYAEHHADRGDQRAAAAVRTRADFEEAHARLAERGEWALNEKGLLARAGLDTGVENGPATGPNPTTAVATTTAVDFTSTATAPVPLDPAGRPPGPRG</sequence>
<keyword evidence="4" id="KW-1185">Reference proteome</keyword>
<evidence type="ECO:0000313" key="4">
    <source>
        <dbReference type="Proteomes" id="UP001165283"/>
    </source>
</evidence>
<comment type="caution">
    <text evidence="3">The sequence shown here is derived from an EMBL/GenBank/DDBJ whole genome shotgun (WGS) entry which is preliminary data.</text>
</comment>
<feature type="region of interest" description="Disordered" evidence="1">
    <location>
        <begin position="238"/>
        <end position="257"/>
    </location>
</feature>
<proteinExistence type="predicted"/>
<protein>
    <submittedName>
        <fullName evidence="3">Nucleotidyltransferase domain-containing protein</fullName>
    </submittedName>
</protein>
<dbReference type="InterPro" id="IPR043519">
    <property type="entry name" value="NT_sf"/>
</dbReference>
<feature type="domain" description="Polymerase nucleotidyl transferase" evidence="2">
    <location>
        <begin position="4"/>
        <end position="82"/>
    </location>
</feature>
<name>A0ABT1ABW9_9PSEU</name>
<evidence type="ECO:0000313" key="3">
    <source>
        <dbReference type="EMBL" id="MCO1660440.1"/>
    </source>
</evidence>
<accession>A0ABT1ABW9</accession>
<dbReference type="EMBL" id="JAGSOV010000083">
    <property type="protein sequence ID" value="MCO1660440.1"/>
    <property type="molecule type" value="Genomic_DNA"/>
</dbReference>
<dbReference type="CDD" id="cd05403">
    <property type="entry name" value="NT_KNTase_like"/>
    <property type="match status" value="1"/>
</dbReference>
<organism evidence="3 4">
    <name type="scientific">Pseudonocardia humida</name>
    <dbReference type="NCBI Taxonomy" id="2800819"/>
    <lineage>
        <taxon>Bacteria</taxon>
        <taxon>Bacillati</taxon>
        <taxon>Actinomycetota</taxon>
        <taxon>Actinomycetes</taxon>
        <taxon>Pseudonocardiales</taxon>
        <taxon>Pseudonocardiaceae</taxon>
        <taxon>Pseudonocardia</taxon>
    </lineage>
</organism>